<organism evidence="1 2">
    <name type="scientific">Ceratodon purpureus</name>
    <name type="common">Fire moss</name>
    <name type="synonym">Dicranum purpureum</name>
    <dbReference type="NCBI Taxonomy" id="3225"/>
    <lineage>
        <taxon>Eukaryota</taxon>
        <taxon>Viridiplantae</taxon>
        <taxon>Streptophyta</taxon>
        <taxon>Embryophyta</taxon>
        <taxon>Bryophyta</taxon>
        <taxon>Bryophytina</taxon>
        <taxon>Bryopsida</taxon>
        <taxon>Dicranidae</taxon>
        <taxon>Pseudoditrichales</taxon>
        <taxon>Ditrichaceae</taxon>
        <taxon>Ceratodon</taxon>
    </lineage>
</organism>
<name>A0A8T0H335_CERPU</name>
<keyword evidence="2" id="KW-1185">Reference proteome</keyword>
<evidence type="ECO:0000313" key="2">
    <source>
        <dbReference type="Proteomes" id="UP000822688"/>
    </source>
</evidence>
<accession>A0A8T0H335</accession>
<comment type="caution">
    <text evidence="1">The sequence shown here is derived from an EMBL/GenBank/DDBJ whole genome shotgun (WGS) entry which is preliminary data.</text>
</comment>
<dbReference type="AlphaFoldDB" id="A0A8T0H335"/>
<dbReference type="EMBL" id="CM026429">
    <property type="protein sequence ID" value="KAG0564749.1"/>
    <property type="molecule type" value="Genomic_DNA"/>
</dbReference>
<proteinExistence type="predicted"/>
<reference evidence="1" key="1">
    <citation type="submission" date="2020-06" db="EMBL/GenBank/DDBJ databases">
        <title>WGS assembly of Ceratodon purpureus strain R40.</title>
        <authorList>
            <person name="Carey S.B."/>
            <person name="Jenkins J."/>
            <person name="Shu S."/>
            <person name="Lovell J.T."/>
            <person name="Sreedasyam A."/>
            <person name="Maumus F."/>
            <person name="Tiley G.P."/>
            <person name="Fernandez-Pozo N."/>
            <person name="Barry K."/>
            <person name="Chen C."/>
            <person name="Wang M."/>
            <person name="Lipzen A."/>
            <person name="Daum C."/>
            <person name="Saski C.A."/>
            <person name="Payton A.C."/>
            <person name="Mcbreen J.C."/>
            <person name="Conrad R.E."/>
            <person name="Kollar L.M."/>
            <person name="Olsson S."/>
            <person name="Huttunen S."/>
            <person name="Landis J.B."/>
            <person name="Wickett N.J."/>
            <person name="Johnson M.G."/>
            <person name="Rensing S.A."/>
            <person name="Grimwood J."/>
            <person name="Schmutz J."/>
            <person name="Mcdaniel S.F."/>
        </authorList>
    </citation>
    <scope>NUCLEOTIDE SEQUENCE</scope>
    <source>
        <strain evidence="1">R40</strain>
    </source>
</reference>
<protein>
    <submittedName>
        <fullName evidence="1">Uncharacterized protein</fullName>
    </submittedName>
</protein>
<evidence type="ECO:0000313" key="1">
    <source>
        <dbReference type="EMBL" id="KAG0564749.1"/>
    </source>
</evidence>
<gene>
    <name evidence="1" type="ORF">KC19_8G136500</name>
</gene>
<sequence length="108" mass="12022">MANIPEGHRRSVAANIWQRFAMNLLTIHRWRPGSPSLLQWLETQCAVGADWSVFSNGLENLLEPIWWSVAWRGGALIRGLGIEGSAGRGTIGQAAQWFVQLGCMFQSE</sequence>
<dbReference type="Proteomes" id="UP000822688">
    <property type="component" value="Chromosome 8"/>
</dbReference>